<dbReference type="GO" id="GO:0006107">
    <property type="term" value="P:oxaloacetate metabolic process"/>
    <property type="evidence" value="ECO:0007669"/>
    <property type="project" value="TreeGrafter"/>
</dbReference>
<dbReference type="GO" id="GO:0000287">
    <property type="term" value="F:magnesium ion binding"/>
    <property type="evidence" value="ECO:0007669"/>
    <property type="project" value="TreeGrafter"/>
</dbReference>
<dbReference type="InterPro" id="IPR015813">
    <property type="entry name" value="Pyrv/PenolPyrv_kinase-like_dom"/>
</dbReference>
<dbReference type="InterPro" id="IPR005000">
    <property type="entry name" value="Aldolase/citrate-lyase_domain"/>
</dbReference>
<dbReference type="RefSeq" id="WP_246338548.1">
    <property type="nucleotide sequence ID" value="NZ_JACCFK010000001.1"/>
</dbReference>
<feature type="binding site" evidence="4">
    <location>
        <position position="102"/>
    </location>
    <ligand>
        <name>substrate</name>
    </ligand>
</feature>
<dbReference type="Gene3D" id="3.20.20.60">
    <property type="entry name" value="Phosphoenolpyruvate-binding domains"/>
    <property type="match status" value="1"/>
</dbReference>
<protein>
    <submittedName>
        <fullName evidence="7">Citrate lyase subunit beta/citryl-CoA lyase</fullName>
        <ecNumber evidence="7">4.1.3.34</ecNumber>
    </submittedName>
</protein>
<evidence type="ECO:0000256" key="2">
    <source>
        <dbReference type="ARBA" id="ARBA00022723"/>
    </source>
</evidence>
<dbReference type="Pfam" id="PF03328">
    <property type="entry name" value="HpcH_HpaI"/>
    <property type="match status" value="1"/>
</dbReference>
<keyword evidence="7" id="KW-0456">Lyase</keyword>
<feature type="domain" description="HpcH/HpaI aldolase/citrate lyase" evidence="6">
    <location>
        <begin position="45"/>
        <end position="248"/>
    </location>
</feature>
<dbReference type="Proteomes" id="UP000549616">
    <property type="component" value="Unassembled WGS sequence"/>
</dbReference>
<keyword evidence="8" id="KW-1185">Reference proteome</keyword>
<feature type="binding site" evidence="5">
    <location>
        <position position="154"/>
    </location>
    <ligand>
        <name>Mg(2+)</name>
        <dbReference type="ChEBI" id="CHEBI:18420"/>
    </ligand>
</feature>
<dbReference type="GO" id="GO:0008816">
    <property type="term" value="F:citryl-CoA lyase activity"/>
    <property type="evidence" value="ECO:0007669"/>
    <property type="project" value="UniProtKB-EC"/>
</dbReference>
<evidence type="ECO:0000256" key="4">
    <source>
        <dbReference type="PIRSR" id="PIRSR015582-1"/>
    </source>
</evidence>
<evidence type="ECO:0000256" key="3">
    <source>
        <dbReference type="ARBA" id="ARBA00022842"/>
    </source>
</evidence>
<dbReference type="EC" id="4.1.3.34" evidence="7"/>
<keyword evidence="3 5" id="KW-0460">Magnesium</keyword>
<evidence type="ECO:0000259" key="6">
    <source>
        <dbReference type="Pfam" id="PF03328"/>
    </source>
</evidence>
<dbReference type="SUPFAM" id="SSF51621">
    <property type="entry name" value="Phosphoenolpyruvate/pyruvate domain"/>
    <property type="match status" value="1"/>
</dbReference>
<dbReference type="PANTHER" id="PTHR32308">
    <property type="entry name" value="LYASE BETA SUBUNIT, PUTATIVE (AFU_ORTHOLOGUE AFUA_4G13030)-RELATED"/>
    <property type="match status" value="1"/>
</dbReference>
<sequence length="308" mass="32791">MSCLVPATYHGFIERHDQSIFGRRQMGAHQAKSVSQEFERIARARTVLFVPGDRPDRFGKAATSGADLIVLDLEDAVGPGHKDAARENVRQWRSAGGPGLVRVNDATTPWFEDDVASLKGDPCSVLAPKVTGPDQVRDLLDRLPEGSCVVPTLETAAGILDARAICEVPGVVRVAFGNGDLSQELGVDLGDLVALAHARSAVVLASAAAGAAPPLDGVTIAVRDRKKLVEDTEHAVRLGFTGRLCIHPAQISVIHEVLTPTEEALAWARSVLDAATDGATISDRGDMIDKPILERARLVLKRAETQTA</sequence>
<reference evidence="7 8" key="1">
    <citation type="submission" date="2020-07" db="EMBL/GenBank/DDBJ databases">
        <title>Sequencing the genomes of 1000 actinobacteria strains.</title>
        <authorList>
            <person name="Klenk H.-P."/>
        </authorList>
    </citation>
    <scope>NUCLEOTIDE SEQUENCE [LARGE SCALE GENOMIC DNA]</scope>
    <source>
        <strain evidence="7 8">DSM 104006</strain>
    </source>
</reference>
<gene>
    <name evidence="7" type="ORF">HNR02_002431</name>
</gene>
<evidence type="ECO:0000313" key="7">
    <source>
        <dbReference type="EMBL" id="NYI89108.1"/>
    </source>
</evidence>
<dbReference type="PIRSF" id="PIRSF015582">
    <property type="entry name" value="Cit_lyase_B"/>
    <property type="match status" value="1"/>
</dbReference>
<accession>A0A853B1Y6</accession>
<evidence type="ECO:0000256" key="1">
    <source>
        <dbReference type="ARBA" id="ARBA00001946"/>
    </source>
</evidence>
<name>A0A853B1Y6_9PSEU</name>
<feature type="binding site" evidence="4">
    <location>
        <position position="154"/>
    </location>
    <ligand>
        <name>substrate</name>
    </ligand>
</feature>
<dbReference type="PANTHER" id="PTHR32308:SF10">
    <property type="entry name" value="CITRATE LYASE SUBUNIT BETA"/>
    <property type="match status" value="1"/>
</dbReference>
<organism evidence="7 8">
    <name type="scientific">Amycolatopsis endophytica</name>
    <dbReference type="NCBI Taxonomy" id="860233"/>
    <lineage>
        <taxon>Bacteria</taxon>
        <taxon>Bacillati</taxon>
        <taxon>Actinomycetota</taxon>
        <taxon>Actinomycetes</taxon>
        <taxon>Pseudonocardiales</taxon>
        <taxon>Pseudonocardiaceae</taxon>
        <taxon>Amycolatopsis</taxon>
    </lineage>
</organism>
<feature type="binding site" evidence="5">
    <location>
        <position position="180"/>
    </location>
    <ligand>
        <name>Mg(2+)</name>
        <dbReference type="ChEBI" id="CHEBI:18420"/>
    </ligand>
</feature>
<evidence type="ECO:0000256" key="5">
    <source>
        <dbReference type="PIRSR" id="PIRSR015582-2"/>
    </source>
</evidence>
<comment type="cofactor">
    <cofactor evidence="1">
        <name>Mg(2+)</name>
        <dbReference type="ChEBI" id="CHEBI:18420"/>
    </cofactor>
</comment>
<evidence type="ECO:0000313" key="8">
    <source>
        <dbReference type="Proteomes" id="UP000549616"/>
    </source>
</evidence>
<proteinExistence type="predicted"/>
<comment type="caution">
    <text evidence="7">The sequence shown here is derived from an EMBL/GenBank/DDBJ whole genome shotgun (WGS) entry which is preliminary data.</text>
</comment>
<dbReference type="InterPro" id="IPR040442">
    <property type="entry name" value="Pyrv_kinase-like_dom_sf"/>
</dbReference>
<keyword evidence="2 5" id="KW-0479">Metal-binding</keyword>
<dbReference type="EMBL" id="JACCFK010000001">
    <property type="protein sequence ID" value="NYI89108.1"/>
    <property type="molecule type" value="Genomic_DNA"/>
</dbReference>
<dbReference type="AlphaFoldDB" id="A0A853B1Y6"/>
<dbReference type="InterPro" id="IPR011206">
    <property type="entry name" value="Citrate_lyase_beta/mcl1/mcl2"/>
</dbReference>